<dbReference type="RefSeq" id="WP_310231721.1">
    <property type="nucleotide sequence ID" value="NZ_JAVDUP010000003.1"/>
</dbReference>
<name>A0ABU1SR82_9HYPH</name>
<dbReference type="Proteomes" id="UP001250791">
    <property type="component" value="Unassembled WGS sequence"/>
</dbReference>
<evidence type="ECO:0000313" key="2">
    <source>
        <dbReference type="Proteomes" id="UP001250791"/>
    </source>
</evidence>
<protein>
    <submittedName>
        <fullName evidence="1">Uncharacterized protein YbaR (Trm112 family)/ribosomal protein L37E</fullName>
    </submittedName>
</protein>
<sequence>MSKLFENAIISIQLGVEDYQSNDPKRAISAVRNFYAGVLLLAKETLVRAVPEADVDDLIAARYKPVPDGQGGVNYVPDGGSTIDFVTIGRRFKDFGLTIDQKALDELNRIRNDVEHLFTQKPREAVREAIANAFPVVVQLFEFIDEAPGDHLGDAWPLMLEAKTLYERELKSCRDSFSKVSWLSETLANAGLICPECDSKLIRQREQDNSEQRNMELVCRACGIEPDIEATIVGSLTDALSYETHIRAKDAGEDGPIFLCTECGNDSYVDFEGACASCGHEYGHPDCDRCGTSIPINEIIYAEHDGLCGYCSHQLDKLMRE</sequence>
<organism evidence="1 2">
    <name type="scientific">Rhizobium miluonense</name>
    <dbReference type="NCBI Taxonomy" id="411945"/>
    <lineage>
        <taxon>Bacteria</taxon>
        <taxon>Pseudomonadati</taxon>
        <taxon>Pseudomonadota</taxon>
        <taxon>Alphaproteobacteria</taxon>
        <taxon>Hyphomicrobiales</taxon>
        <taxon>Rhizobiaceae</taxon>
        <taxon>Rhizobium/Agrobacterium group</taxon>
        <taxon>Rhizobium</taxon>
    </lineage>
</organism>
<reference evidence="1 2" key="1">
    <citation type="submission" date="2023-07" db="EMBL/GenBank/DDBJ databases">
        <title>Sorghum-associated microbial communities from plants grown in Nebraska, USA.</title>
        <authorList>
            <person name="Schachtman D."/>
        </authorList>
    </citation>
    <scope>NUCLEOTIDE SEQUENCE [LARGE SCALE GENOMIC DNA]</scope>
    <source>
        <strain evidence="1 2">3199</strain>
    </source>
</reference>
<dbReference type="EMBL" id="JAVDUP010000003">
    <property type="protein sequence ID" value="MDR6901488.1"/>
    <property type="molecule type" value="Genomic_DNA"/>
</dbReference>
<keyword evidence="2" id="KW-1185">Reference proteome</keyword>
<gene>
    <name evidence="1" type="ORF">J2W52_003112</name>
</gene>
<proteinExistence type="predicted"/>
<accession>A0ABU1SR82</accession>
<evidence type="ECO:0000313" key="1">
    <source>
        <dbReference type="EMBL" id="MDR6901488.1"/>
    </source>
</evidence>
<comment type="caution">
    <text evidence="1">The sequence shown here is derived from an EMBL/GenBank/DDBJ whole genome shotgun (WGS) entry which is preliminary data.</text>
</comment>